<protein>
    <submittedName>
        <fullName evidence="4">WYL domain-containing protein</fullName>
    </submittedName>
</protein>
<accession>A0A2T5FWC2</accession>
<dbReference type="PIRSF" id="PIRSF015558">
    <property type="entry name" value="Txn_reg_DeoR_prd"/>
    <property type="match status" value="1"/>
</dbReference>
<dbReference type="Pfam" id="PF13280">
    <property type="entry name" value="WYL"/>
    <property type="match status" value="1"/>
</dbReference>
<feature type="domain" description="WYL" evidence="1">
    <location>
        <begin position="132"/>
        <end position="194"/>
    </location>
</feature>
<evidence type="ECO:0000313" key="5">
    <source>
        <dbReference type="Proteomes" id="UP000244162"/>
    </source>
</evidence>
<dbReference type="InterPro" id="IPR026881">
    <property type="entry name" value="WYL_dom"/>
</dbReference>
<feature type="domain" description="DNA-binding transcriptional repressor CapW C-terminal dimerisation" evidence="2">
    <location>
        <begin position="215"/>
        <end position="281"/>
    </location>
</feature>
<proteinExistence type="predicted"/>
<dbReference type="OrthoDB" id="6400324at2"/>
<dbReference type="InterPro" id="IPR051534">
    <property type="entry name" value="CBASS_pafABC_assoc_protein"/>
</dbReference>
<keyword evidence="5" id="KW-1185">Reference proteome</keyword>
<name>A0A2T5FWC2_9SPHN</name>
<dbReference type="PROSITE" id="PS52050">
    <property type="entry name" value="WYL"/>
    <property type="match status" value="1"/>
</dbReference>
<comment type="caution">
    <text evidence="4">The sequence shown here is derived from an EMBL/GenBank/DDBJ whole genome shotgun (WGS) entry which is preliminary data.</text>
</comment>
<dbReference type="RefSeq" id="WP_107968424.1">
    <property type="nucleotide sequence ID" value="NZ_NWBU01000010.1"/>
</dbReference>
<dbReference type="EMBL" id="NWBU01000010">
    <property type="protein sequence ID" value="PTQ10076.1"/>
    <property type="molecule type" value="Genomic_DNA"/>
</dbReference>
<dbReference type="Pfam" id="PF26109">
    <property type="entry name" value="WHD_BrxR"/>
    <property type="match status" value="1"/>
</dbReference>
<dbReference type="InterPro" id="IPR016634">
    <property type="entry name" value="CapW-like"/>
</dbReference>
<gene>
    <name evidence="4" type="ORF">CLG96_13120</name>
</gene>
<reference evidence="4 5" key="1">
    <citation type="submission" date="2017-09" db="EMBL/GenBank/DDBJ databases">
        <title>Sphingomonas panjinensis sp.nov., isolated from oil-contaminated soil.</title>
        <authorList>
            <person name="Wang L."/>
            <person name="Chen L."/>
        </authorList>
    </citation>
    <scope>NUCLEOTIDE SEQUENCE [LARGE SCALE GENOMIC DNA]</scope>
    <source>
        <strain evidence="4 5">FW-11</strain>
    </source>
</reference>
<dbReference type="Pfam" id="PF26107">
    <property type="entry name" value="BrxR_CTD"/>
    <property type="match status" value="1"/>
</dbReference>
<dbReference type="PANTHER" id="PTHR34580:SF3">
    <property type="entry name" value="PROTEIN PAFB"/>
    <property type="match status" value="1"/>
</dbReference>
<evidence type="ECO:0000259" key="1">
    <source>
        <dbReference type="Pfam" id="PF13280"/>
    </source>
</evidence>
<dbReference type="InterPro" id="IPR059020">
    <property type="entry name" value="CapW_CTD"/>
</dbReference>
<dbReference type="Proteomes" id="UP000244162">
    <property type="component" value="Unassembled WGS sequence"/>
</dbReference>
<feature type="domain" description="DNA-binding transcriptional repressor CapW winged helix-turn-helix" evidence="3">
    <location>
        <begin position="16"/>
        <end position="95"/>
    </location>
</feature>
<dbReference type="AlphaFoldDB" id="A0A2T5FWC2"/>
<evidence type="ECO:0000259" key="2">
    <source>
        <dbReference type="Pfam" id="PF26107"/>
    </source>
</evidence>
<organism evidence="4 5">
    <name type="scientific">Sphingomonas oleivorans</name>
    <dbReference type="NCBI Taxonomy" id="1735121"/>
    <lineage>
        <taxon>Bacteria</taxon>
        <taxon>Pseudomonadati</taxon>
        <taxon>Pseudomonadota</taxon>
        <taxon>Alphaproteobacteria</taxon>
        <taxon>Sphingomonadales</taxon>
        <taxon>Sphingomonadaceae</taxon>
        <taxon>Sphingomonas</taxon>
    </lineage>
</organism>
<sequence length="304" mass="34354">MEKSEQDGSTLRWSIAQRLEFIEFRLIWEGRINRADISERFGVTVQQATADLQHYEKIAPENLRYDRNAKTFVPGTGFEPQFLKPLADRPLLQLAAIGTGSVEPQETWFSELPPIGVAPIPRRSVLTTTVRWILEAIRTRSAIDIEYQSVKRPAAIKRSISPHALGHDGTRWHARAWCPKNRCFRDFVLSRMTQMGSLSPSTVDPELDFEWTTEIELVLVPNPELGEGPRRSLAKEYNMARGRLHLPVRAAMAFYAVQHLNLDLTLDPARQQLVLLNKGEVDAACADARGRTLAGLREAGHLLD</sequence>
<evidence type="ECO:0000313" key="4">
    <source>
        <dbReference type="EMBL" id="PTQ10076.1"/>
    </source>
</evidence>
<dbReference type="InterPro" id="IPR059019">
    <property type="entry name" value="WHD_CapW"/>
</dbReference>
<dbReference type="PANTHER" id="PTHR34580">
    <property type="match status" value="1"/>
</dbReference>
<evidence type="ECO:0000259" key="3">
    <source>
        <dbReference type="Pfam" id="PF26109"/>
    </source>
</evidence>